<evidence type="ECO:0000313" key="2">
    <source>
        <dbReference type="Proteomes" id="UP001140230"/>
    </source>
</evidence>
<proteinExistence type="predicted"/>
<dbReference type="EMBL" id="JANWTP010000140">
    <property type="protein sequence ID" value="MDC8640577.1"/>
    <property type="molecule type" value="Genomic_DNA"/>
</dbReference>
<comment type="caution">
    <text evidence="1">The sequence shown here is derived from an EMBL/GenBank/DDBJ whole genome shotgun (WGS) entry which is preliminary data.</text>
</comment>
<name>A0A9X4BVZ8_9XANT</name>
<accession>A0A9X4BVZ8</accession>
<dbReference type="Proteomes" id="UP001140230">
    <property type="component" value="Unassembled WGS sequence"/>
</dbReference>
<sequence>MAARNATIFGWLSPSVSPKIFSILKGIFMLKFSMRATMLGLLFVVSFGAIGSTGGQQSLIQGMGERLPAGKANLSLSPRFKVYVFEKAGLKFVQINALNNDVLAVLSLVPGAASQLPIGTNAQGAMAQPNGMITAQANCPCSAQVVYSDANYNIVVIYGANGEYITSYQVPRSPQGQPR</sequence>
<evidence type="ECO:0000313" key="1">
    <source>
        <dbReference type="EMBL" id="MDC8640577.1"/>
    </source>
</evidence>
<dbReference type="AlphaFoldDB" id="A0A9X4BVZ8"/>
<gene>
    <name evidence="1" type="ORF">NY667_22960</name>
</gene>
<protein>
    <submittedName>
        <fullName evidence="1">Uncharacterized protein</fullName>
    </submittedName>
</protein>
<dbReference type="RefSeq" id="WP_233403171.1">
    <property type="nucleotide sequence ID" value="NZ_CP168173.1"/>
</dbReference>
<reference evidence="1" key="2">
    <citation type="submission" date="2022-08" db="EMBL/GenBank/DDBJ databases">
        <authorList>
            <person name="Iruegas-Bocardo F."/>
            <person name="Weisberg A.J."/>
            <person name="Riutta E.R."/>
            <person name="Kilday K."/>
            <person name="Bonkowski J.C."/>
            <person name="Creswell T."/>
            <person name="Daughtrey M.L."/>
            <person name="Rane K."/>
            <person name="Grunwald N.J."/>
            <person name="Chang J.H."/>
            <person name="Putnam M.L."/>
        </authorList>
    </citation>
    <scope>NUCLEOTIDE SEQUENCE</scope>
    <source>
        <strain evidence="1">22-338</strain>
    </source>
</reference>
<reference evidence="1" key="1">
    <citation type="journal article" date="2022" name="Phytopathology">
        <title>Whole genome sequencing-based tracing of a 2022 introduction and outbreak of Xanthomonas hortorum pv. pelargonii.</title>
        <authorList>
            <person name="Iruegas Bocardo F."/>
            <person name="Weisberg A.J."/>
            <person name="Riutta E.R."/>
            <person name="Kilday K.B."/>
            <person name="Bonkowski J.C."/>
            <person name="Creswell T.C."/>
            <person name="Daughtrey M."/>
            <person name="Rane K.K."/>
            <person name="Grunwald N.J."/>
            <person name="Chang J.H."/>
            <person name="Putnam M."/>
        </authorList>
    </citation>
    <scope>NUCLEOTIDE SEQUENCE</scope>
    <source>
        <strain evidence="1">22-338</strain>
    </source>
</reference>
<organism evidence="1 2">
    <name type="scientific">Xanthomonas hortorum pv. hederae</name>
    <dbReference type="NCBI Taxonomy" id="453603"/>
    <lineage>
        <taxon>Bacteria</taxon>
        <taxon>Pseudomonadati</taxon>
        <taxon>Pseudomonadota</taxon>
        <taxon>Gammaproteobacteria</taxon>
        <taxon>Lysobacterales</taxon>
        <taxon>Lysobacteraceae</taxon>
        <taxon>Xanthomonas</taxon>
    </lineage>
</organism>